<feature type="region of interest" description="Disordered" evidence="1">
    <location>
        <begin position="51"/>
        <end position="308"/>
    </location>
</feature>
<keyword evidence="4" id="KW-1185">Reference proteome</keyword>
<evidence type="ECO:0000256" key="2">
    <source>
        <dbReference type="SAM" id="SignalP"/>
    </source>
</evidence>
<proteinExistence type="predicted"/>
<evidence type="ECO:0000313" key="4">
    <source>
        <dbReference type="Proteomes" id="UP001163046"/>
    </source>
</evidence>
<feature type="signal peptide" evidence="2">
    <location>
        <begin position="1"/>
        <end position="19"/>
    </location>
</feature>
<feature type="chain" id="PRO_5040758243" evidence="2">
    <location>
        <begin position="20"/>
        <end position="308"/>
    </location>
</feature>
<gene>
    <name evidence="3" type="ORF">OS493_024246</name>
</gene>
<reference evidence="3" key="1">
    <citation type="submission" date="2023-01" db="EMBL/GenBank/DDBJ databases">
        <title>Genome assembly of the deep-sea coral Lophelia pertusa.</title>
        <authorList>
            <person name="Herrera S."/>
            <person name="Cordes E."/>
        </authorList>
    </citation>
    <scope>NUCLEOTIDE SEQUENCE</scope>
    <source>
        <strain evidence="3">USNM1676648</strain>
        <tissue evidence="3">Polyp</tissue>
    </source>
</reference>
<keyword evidence="2" id="KW-0732">Signal</keyword>
<sequence length="308" mass="33057">MIICPILMSCRLEFVFVLSMKICTLTIQLLGRTNVSPLLSFHEVHSAVEEQPLSRQDCTQENPYAHDNNGYAGAGPQSTETSDMEQSQGASGPVTVPTYAVVDKSKKKGKKDKKKDKQAAEQKPTEDQYAVVDKSKKKKKKEEPDATYAQVDMSKKSKKQKAKPGECLYADLGDFNQMREMPKVSTSPEVLPPIKKPTPYAETEYADITQFLKGDAKLPGSNNSQGQATKTDSNSPGQATLANSNSSQGHATLANSNSSQGQATLANSNSSQGQATLANSNSSQGPATDTKNTGADGKDGRANNETCL</sequence>
<accession>A0A9W9YY85</accession>
<dbReference type="Proteomes" id="UP001163046">
    <property type="component" value="Unassembled WGS sequence"/>
</dbReference>
<evidence type="ECO:0000313" key="3">
    <source>
        <dbReference type="EMBL" id="KAJ7371571.1"/>
    </source>
</evidence>
<comment type="caution">
    <text evidence="3">The sequence shown here is derived from an EMBL/GenBank/DDBJ whole genome shotgun (WGS) entry which is preliminary data.</text>
</comment>
<protein>
    <submittedName>
        <fullName evidence="3">Uncharacterized protein</fullName>
    </submittedName>
</protein>
<feature type="compositionally biased region" description="Polar residues" evidence="1">
    <location>
        <begin position="53"/>
        <end position="62"/>
    </location>
</feature>
<feature type="compositionally biased region" description="Basic residues" evidence="1">
    <location>
        <begin position="105"/>
        <end position="114"/>
    </location>
</feature>
<organism evidence="3 4">
    <name type="scientific">Desmophyllum pertusum</name>
    <dbReference type="NCBI Taxonomy" id="174260"/>
    <lineage>
        <taxon>Eukaryota</taxon>
        <taxon>Metazoa</taxon>
        <taxon>Cnidaria</taxon>
        <taxon>Anthozoa</taxon>
        <taxon>Hexacorallia</taxon>
        <taxon>Scleractinia</taxon>
        <taxon>Caryophylliina</taxon>
        <taxon>Caryophylliidae</taxon>
        <taxon>Desmophyllum</taxon>
    </lineage>
</organism>
<dbReference type="EMBL" id="MU826844">
    <property type="protein sequence ID" value="KAJ7371571.1"/>
    <property type="molecule type" value="Genomic_DNA"/>
</dbReference>
<evidence type="ECO:0000256" key="1">
    <source>
        <dbReference type="SAM" id="MobiDB-lite"/>
    </source>
</evidence>
<dbReference type="OrthoDB" id="5990575at2759"/>
<feature type="compositionally biased region" description="Polar residues" evidence="1">
    <location>
        <begin position="76"/>
        <end position="90"/>
    </location>
</feature>
<feature type="compositionally biased region" description="Polar residues" evidence="1">
    <location>
        <begin position="220"/>
        <end position="293"/>
    </location>
</feature>
<name>A0A9W9YY85_9CNID</name>
<feature type="compositionally biased region" description="Basic and acidic residues" evidence="1">
    <location>
        <begin position="115"/>
        <end position="126"/>
    </location>
</feature>
<dbReference type="AlphaFoldDB" id="A0A9W9YY85"/>